<dbReference type="EMBL" id="CDSF01000084">
    <property type="protein sequence ID" value="CEO98318.1"/>
    <property type="molecule type" value="Genomic_DNA"/>
</dbReference>
<dbReference type="GO" id="GO:0036064">
    <property type="term" value="C:ciliary basal body"/>
    <property type="evidence" value="ECO:0007669"/>
    <property type="project" value="TreeGrafter"/>
</dbReference>
<dbReference type="STRING" id="37360.A0A0G4ISI7"/>
<dbReference type="PANTHER" id="PTHR21442">
    <property type="entry name" value="CILIA- AND FLAGELLA-ASSOCIATED PROTEIN 206"/>
    <property type="match status" value="1"/>
</dbReference>
<keyword evidence="4" id="KW-0963">Cytoplasm</keyword>
<evidence type="ECO:0000256" key="8">
    <source>
        <dbReference type="ARBA" id="ARBA00023273"/>
    </source>
</evidence>
<feature type="region of interest" description="Disordered" evidence="9">
    <location>
        <begin position="570"/>
        <end position="601"/>
    </location>
</feature>
<evidence type="ECO:0000313" key="11">
    <source>
        <dbReference type="EMBL" id="SPQ94404.1"/>
    </source>
</evidence>
<feature type="region of interest" description="Disordered" evidence="9">
    <location>
        <begin position="389"/>
        <end position="409"/>
    </location>
</feature>
<protein>
    <recommendedName>
        <fullName evidence="3">Cilia- and flagella-associated protein 206</fullName>
    </recommendedName>
</protein>
<dbReference type="OrthoDB" id="10251073at2759"/>
<reference evidence="11 13" key="2">
    <citation type="submission" date="2018-03" db="EMBL/GenBank/DDBJ databases">
        <authorList>
            <person name="Fogelqvist J."/>
        </authorList>
    </citation>
    <scope>NUCLEOTIDE SEQUENCE [LARGE SCALE GENOMIC DNA]</scope>
</reference>
<dbReference type="AlphaFoldDB" id="A0A0G4ISI7"/>
<dbReference type="GO" id="GO:0003356">
    <property type="term" value="P:regulation of cilium beat frequency"/>
    <property type="evidence" value="ECO:0007669"/>
    <property type="project" value="TreeGrafter"/>
</dbReference>
<dbReference type="PANTHER" id="PTHR21442:SF0">
    <property type="entry name" value="CILIA- AND FLAGELLA-ASSOCIATED PROTEIN 206"/>
    <property type="match status" value="1"/>
</dbReference>
<keyword evidence="6" id="KW-0969">Cilium</keyword>
<evidence type="ECO:0000313" key="12">
    <source>
        <dbReference type="Proteomes" id="UP000039324"/>
    </source>
</evidence>
<evidence type="ECO:0000256" key="2">
    <source>
        <dbReference type="ARBA" id="ARBA00010500"/>
    </source>
</evidence>
<dbReference type="EMBL" id="OVEO01000002">
    <property type="protein sequence ID" value="SPQ94404.1"/>
    <property type="molecule type" value="Genomic_DNA"/>
</dbReference>
<comment type="similarity">
    <text evidence="2">Belongs to the CFAP206 family.</text>
</comment>
<proteinExistence type="inferred from homology"/>
<evidence type="ECO:0000313" key="10">
    <source>
        <dbReference type="EMBL" id="CEO98318.1"/>
    </source>
</evidence>
<dbReference type="Pfam" id="PF12018">
    <property type="entry name" value="FAP206"/>
    <property type="match status" value="1"/>
</dbReference>
<dbReference type="InterPro" id="IPR021897">
    <property type="entry name" value="FAP206"/>
</dbReference>
<organism evidence="10 12">
    <name type="scientific">Plasmodiophora brassicae</name>
    <name type="common">Clubroot disease agent</name>
    <dbReference type="NCBI Taxonomy" id="37360"/>
    <lineage>
        <taxon>Eukaryota</taxon>
        <taxon>Sar</taxon>
        <taxon>Rhizaria</taxon>
        <taxon>Endomyxa</taxon>
        <taxon>Phytomyxea</taxon>
        <taxon>Plasmodiophorida</taxon>
        <taxon>Plasmodiophoridae</taxon>
        <taxon>Plasmodiophora</taxon>
    </lineage>
</organism>
<sequence>MASPIATVGTILDHFKEITDRITERCQRQHRPCSERVAAYTLRAVTLDPACGLAFEAPLTAKQMQSIVEMTAARVLHPDSPAMETIKMQAAIDGIQVQTEGQLRDAAAKLTADTDAAIEKVVEFAARLRSDGQLPTIYKLVFDVLSLHAGTPALDRQTEREMAAAMQSALPKDRVLMFAQMPVDEKRQQLATLIDITLGIRLLNRYLGKGGAAIPDVPDQVFAAITALTADLDAERIEVDGMCQRYATLLRVEFARPGTIASPQARLQDEARNRQQYASFIGRLLQDVQQTGALAQDAVAHIDTEIEQLKSMVNSRTSLPKRAVFPRFAALGRLWRALQVEQAHLAAKRTVLSELVKFKCNFTVNIASDDLHLLQDQARVEQILSSSSSSSSAQAGSAPAGAAEPQAASAGEAVHAPDLVQASQEHRIEFDGYCPWTIAWRDGLLLPGDPHLGLVHYRQKYYACVDQAALSAFMASPETHLGKVHAKVRSATELIHLLHLDDQYPNVTGLDESDRNDVTLYGERNATADVGTETPVHFVEEAIDKSYAWNHWDRRRQALQLVALRRKSTSSTQTTSTYSKRSAETQKYDSNKDAATQTGIDRQTNTLVRRAYVQGLRGEAQRDVRFVTMHM</sequence>
<keyword evidence="5" id="KW-0970">Cilium biogenesis/degradation</keyword>
<dbReference type="GO" id="GO:0005930">
    <property type="term" value="C:axoneme"/>
    <property type="evidence" value="ECO:0007669"/>
    <property type="project" value="UniProtKB-SubCell"/>
</dbReference>
<gene>
    <name evidence="10" type="ORF">PBRA_006432</name>
    <name evidence="11" type="ORF">PLBR_LOCUS1619</name>
</gene>
<reference evidence="10 12" key="1">
    <citation type="submission" date="2015-02" db="EMBL/GenBank/DDBJ databases">
        <authorList>
            <person name="Chooi Y.-H."/>
        </authorList>
    </citation>
    <scope>NUCLEOTIDE SEQUENCE [LARGE SCALE GENOMIC DNA]</scope>
    <source>
        <strain evidence="10">E3</strain>
    </source>
</reference>
<name>A0A0G4ISI7_PLABS</name>
<dbReference type="GO" id="GO:0030030">
    <property type="term" value="P:cell projection organization"/>
    <property type="evidence" value="ECO:0007669"/>
    <property type="project" value="UniProtKB-KW"/>
</dbReference>
<keyword evidence="7" id="KW-0206">Cytoskeleton</keyword>
<comment type="subcellular location">
    <subcellularLocation>
        <location evidence="1">Cytoplasm</location>
        <location evidence="1">Cytoskeleton</location>
        <location evidence="1">Cilium axoneme</location>
    </subcellularLocation>
</comment>
<evidence type="ECO:0000256" key="9">
    <source>
        <dbReference type="SAM" id="MobiDB-lite"/>
    </source>
</evidence>
<evidence type="ECO:0000256" key="3">
    <source>
        <dbReference type="ARBA" id="ARBA00021602"/>
    </source>
</evidence>
<evidence type="ECO:0000313" key="13">
    <source>
        <dbReference type="Proteomes" id="UP000290189"/>
    </source>
</evidence>
<dbReference type="OMA" id="QLMELMC"/>
<evidence type="ECO:0000256" key="1">
    <source>
        <dbReference type="ARBA" id="ARBA00004430"/>
    </source>
</evidence>
<keyword evidence="8" id="KW-0966">Cell projection</keyword>
<evidence type="ECO:0000256" key="5">
    <source>
        <dbReference type="ARBA" id="ARBA00022794"/>
    </source>
</evidence>
<evidence type="ECO:0000256" key="6">
    <source>
        <dbReference type="ARBA" id="ARBA00023069"/>
    </source>
</evidence>
<dbReference type="Proteomes" id="UP000290189">
    <property type="component" value="Unassembled WGS sequence"/>
</dbReference>
<accession>A0A0G4ISI7</accession>
<keyword evidence="11" id="KW-0496">Mitochondrion</keyword>
<feature type="compositionally biased region" description="Basic and acidic residues" evidence="9">
    <location>
        <begin position="581"/>
        <end position="592"/>
    </location>
</feature>
<keyword evidence="12" id="KW-1185">Reference proteome</keyword>
<dbReference type="Proteomes" id="UP000039324">
    <property type="component" value="Unassembled WGS sequence"/>
</dbReference>
<evidence type="ECO:0000256" key="7">
    <source>
        <dbReference type="ARBA" id="ARBA00023212"/>
    </source>
</evidence>
<evidence type="ECO:0000256" key="4">
    <source>
        <dbReference type="ARBA" id="ARBA00022490"/>
    </source>
</evidence>
<feature type="compositionally biased region" description="Low complexity" evidence="9">
    <location>
        <begin position="570"/>
        <end position="579"/>
    </location>
</feature>
<geneLocation type="mitochondrion" evidence="11"/>